<dbReference type="AlphaFoldDB" id="A0A8S4SKX7"/>
<proteinExistence type="predicted"/>
<reference evidence="1" key="1">
    <citation type="submission" date="2022-03" db="EMBL/GenBank/DDBJ databases">
        <authorList>
            <person name="Lindestad O."/>
        </authorList>
    </citation>
    <scope>NUCLEOTIDE SEQUENCE</scope>
</reference>
<organism evidence="1 2">
    <name type="scientific">Pararge aegeria aegeria</name>
    <dbReference type="NCBI Taxonomy" id="348720"/>
    <lineage>
        <taxon>Eukaryota</taxon>
        <taxon>Metazoa</taxon>
        <taxon>Ecdysozoa</taxon>
        <taxon>Arthropoda</taxon>
        <taxon>Hexapoda</taxon>
        <taxon>Insecta</taxon>
        <taxon>Pterygota</taxon>
        <taxon>Neoptera</taxon>
        <taxon>Endopterygota</taxon>
        <taxon>Lepidoptera</taxon>
        <taxon>Glossata</taxon>
        <taxon>Ditrysia</taxon>
        <taxon>Papilionoidea</taxon>
        <taxon>Nymphalidae</taxon>
        <taxon>Satyrinae</taxon>
        <taxon>Satyrini</taxon>
        <taxon>Parargina</taxon>
        <taxon>Pararge</taxon>
    </lineage>
</organism>
<comment type="caution">
    <text evidence="1">The sequence shown here is derived from an EMBL/GenBank/DDBJ whole genome shotgun (WGS) entry which is preliminary data.</text>
</comment>
<name>A0A8S4SKX7_9NEOP</name>
<accession>A0A8S4SKX7</accession>
<keyword evidence="2" id="KW-1185">Reference proteome</keyword>
<protein>
    <submittedName>
        <fullName evidence="1">Jg10927 protein</fullName>
    </submittedName>
</protein>
<evidence type="ECO:0000313" key="1">
    <source>
        <dbReference type="EMBL" id="CAH2263642.1"/>
    </source>
</evidence>
<dbReference type="Proteomes" id="UP000838756">
    <property type="component" value="Unassembled WGS sequence"/>
</dbReference>
<evidence type="ECO:0000313" key="2">
    <source>
        <dbReference type="Proteomes" id="UP000838756"/>
    </source>
</evidence>
<sequence length="99" mass="10969">MQQTYFGGALPQTCDKRRRSVWFAKTKLKGTSVTLAEFLIKSRHKTFLAARQRFGLAKVLDQGWQNCGALLGWTTNGSHAVCCPTVINAGEERGPQLVD</sequence>
<gene>
    <name evidence="1" type="primary">jg10927</name>
    <name evidence="1" type="ORF">PAEG_LOCUS24422</name>
</gene>
<dbReference type="OrthoDB" id="7482633at2759"/>
<dbReference type="EMBL" id="CAKXAJ010026233">
    <property type="protein sequence ID" value="CAH2263642.1"/>
    <property type="molecule type" value="Genomic_DNA"/>
</dbReference>